<protein>
    <submittedName>
        <fullName evidence="2">Uncharacterized protein</fullName>
    </submittedName>
</protein>
<feature type="coiled-coil region" evidence="1">
    <location>
        <begin position="207"/>
        <end position="238"/>
    </location>
</feature>
<dbReference type="AlphaFoldDB" id="A0A9P6TDB0"/>
<keyword evidence="3" id="KW-1185">Reference proteome</keyword>
<evidence type="ECO:0000256" key="1">
    <source>
        <dbReference type="SAM" id="Coils"/>
    </source>
</evidence>
<sequence>MNDLIPKSRSSKNLAQLKNLTKSVMRRNRAEFSGLFSDIIISGRKQFFKGCKDLMTCLGPKSIGKEEDQARLSRGRFRLPPLVSPSTSRASFPQASPVDDMQWLELSTTAEVSSLLERFNLAVFRLSDVLSTAPVPKDPNRVVAEILHARFEQDQTSEIERMMISMIYDVAFMRSEKMDMNEIVSVHRAKAYHFFKEFELESNAKRREDLSGILKSVQAELEHENEKEETRRAEEIEMWKEWDMRSKAIINRMRWLIGSIRASQGEDKTTLESEISQLKARAVDARMFDYFYQLTEKLMDHPQTVEKVYKETRDDFLEAYRKKDAILNKASMIHHTSLLDLDLIRMFQEVEHLPEERIFAIDMTPKDDKVLKEELKPIEVDISGFAPLHKLAISRKNSMQSDRSKPGDV</sequence>
<dbReference type="EMBL" id="MU167246">
    <property type="protein sequence ID" value="KAG0147594.1"/>
    <property type="molecule type" value="Genomic_DNA"/>
</dbReference>
<reference evidence="2" key="1">
    <citation type="submission" date="2013-11" db="EMBL/GenBank/DDBJ databases">
        <title>Genome sequence of the fusiform rust pathogen reveals effectors for host alternation and coevolution with pine.</title>
        <authorList>
            <consortium name="DOE Joint Genome Institute"/>
            <person name="Smith K."/>
            <person name="Pendleton A."/>
            <person name="Kubisiak T."/>
            <person name="Anderson C."/>
            <person name="Salamov A."/>
            <person name="Aerts A."/>
            <person name="Riley R."/>
            <person name="Clum A."/>
            <person name="Lindquist E."/>
            <person name="Ence D."/>
            <person name="Campbell M."/>
            <person name="Kronenberg Z."/>
            <person name="Feau N."/>
            <person name="Dhillon B."/>
            <person name="Hamelin R."/>
            <person name="Burleigh J."/>
            <person name="Smith J."/>
            <person name="Yandell M."/>
            <person name="Nelson C."/>
            <person name="Grigoriev I."/>
            <person name="Davis J."/>
        </authorList>
    </citation>
    <scope>NUCLEOTIDE SEQUENCE</scope>
    <source>
        <strain evidence="2">G11</strain>
    </source>
</reference>
<comment type="caution">
    <text evidence="2">The sequence shown here is derived from an EMBL/GenBank/DDBJ whole genome shotgun (WGS) entry which is preliminary data.</text>
</comment>
<keyword evidence="1" id="KW-0175">Coiled coil</keyword>
<accession>A0A9P6TDB0</accession>
<proteinExistence type="predicted"/>
<organism evidence="2 3">
    <name type="scientific">Cronartium quercuum f. sp. fusiforme G11</name>
    <dbReference type="NCBI Taxonomy" id="708437"/>
    <lineage>
        <taxon>Eukaryota</taxon>
        <taxon>Fungi</taxon>
        <taxon>Dikarya</taxon>
        <taxon>Basidiomycota</taxon>
        <taxon>Pucciniomycotina</taxon>
        <taxon>Pucciniomycetes</taxon>
        <taxon>Pucciniales</taxon>
        <taxon>Coleosporiaceae</taxon>
        <taxon>Cronartium</taxon>
    </lineage>
</organism>
<evidence type="ECO:0000313" key="2">
    <source>
        <dbReference type="EMBL" id="KAG0147594.1"/>
    </source>
</evidence>
<name>A0A9P6TDB0_9BASI</name>
<gene>
    <name evidence="2" type="ORF">CROQUDRAFT_655980</name>
</gene>
<evidence type="ECO:0000313" key="3">
    <source>
        <dbReference type="Proteomes" id="UP000886653"/>
    </source>
</evidence>
<dbReference type="Proteomes" id="UP000886653">
    <property type="component" value="Unassembled WGS sequence"/>
</dbReference>